<dbReference type="InterPro" id="IPR050490">
    <property type="entry name" value="Bact_solute-bd_prot1"/>
</dbReference>
<name>A0A383R883_PAEAL</name>
<sequence>MSRRVISIVIMITMVFSLLAACGGGGSNEENSTNSSESNNNSGNGGQAGSGSAANGADVSAQYGDTGGLKLPIVDKPVTLTWMHPSNYAITNEMLIVKEIEKRTGIKVVFQTYSSQTYEDKLRTTVASGKLPDIFNGLKSAELKDIGRQGGVVAINEYADMLPNFKKLYMEENPWVVKSFGDQNGNLFSWPIYKLNRDVNHGFMYRKDIFDKNGIKPWTNTEEFYTAMKKLKELYPNSYPYASKTKEYIYRDWSFGWGLGGENYPIYYDEADGNWKFASIQDAHKEMLDFMKKMFNEGLLDPEFLTNTQDSWTTKMTTDKAFVTFDWIGRLDLFYNQVKNAMPDYNLRYSLPIGPTGNVRSLPEVSDFGIAVADNDKKEVALKLLDYLTSPSGGDLMTLGVEGVNFKWGDDGYPVYPELANLPLVDISVLEDRYGMWQESAYLRPNPKSVYFKFSEKEQEAQDLIMKDNRREPLDPTLNFTDDEITILSELQTSVQKASEEFNSKYVLDKNYGEKQWEDWKNTAKKAGVDQLLAIFNEAQKRYEAK</sequence>
<dbReference type="Proteomes" id="UP000304148">
    <property type="component" value="Chromosome"/>
</dbReference>
<evidence type="ECO:0000313" key="9">
    <source>
        <dbReference type="Proteomes" id="UP000304148"/>
    </source>
</evidence>
<protein>
    <submittedName>
        <fullName evidence="8">ABC-type sugar transport system, periplasmic component</fullName>
    </submittedName>
</protein>
<keyword evidence="8" id="KW-0813">Transport</keyword>
<dbReference type="PANTHER" id="PTHR43649:SF33">
    <property type="entry name" value="POLYGALACTURONAN_RHAMNOGALACTURONAN-BINDING PROTEIN YTCQ"/>
    <property type="match status" value="1"/>
</dbReference>
<keyword evidence="5" id="KW-0449">Lipoprotein</keyword>
<evidence type="ECO:0000256" key="7">
    <source>
        <dbReference type="SAM" id="SignalP"/>
    </source>
</evidence>
<evidence type="ECO:0000256" key="3">
    <source>
        <dbReference type="ARBA" id="ARBA00023136"/>
    </source>
</evidence>
<dbReference type="Gene3D" id="3.40.190.10">
    <property type="entry name" value="Periplasmic binding protein-like II"/>
    <property type="match status" value="2"/>
</dbReference>
<proteinExistence type="predicted"/>
<dbReference type="PROSITE" id="PS51257">
    <property type="entry name" value="PROKAR_LIPOPROTEIN"/>
    <property type="match status" value="1"/>
</dbReference>
<evidence type="ECO:0000313" key="8">
    <source>
        <dbReference type="EMBL" id="SYX83315.1"/>
    </source>
</evidence>
<dbReference type="PANTHER" id="PTHR43649">
    <property type="entry name" value="ARABINOSE-BINDING PROTEIN-RELATED"/>
    <property type="match status" value="1"/>
</dbReference>
<evidence type="ECO:0000256" key="4">
    <source>
        <dbReference type="ARBA" id="ARBA00023139"/>
    </source>
</evidence>
<evidence type="ECO:0000256" key="1">
    <source>
        <dbReference type="ARBA" id="ARBA00022475"/>
    </source>
</evidence>
<dbReference type="RefSeq" id="WP_138185438.1">
    <property type="nucleotide sequence ID" value="NZ_LS992241.1"/>
</dbReference>
<dbReference type="AlphaFoldDB" id="A0A383R883"/>
<organism evidence="8 9">
    <name type="scientific">Paenibacillus alvei</name>
    <name type="common">Bacillus alvei</name>
    <dbReference type="NCBI Taxonomy" id="44250"/>
    <lineage>
        <taxon>Bacteria</taxon>
        <taxon>Bacillati</taxon>
        <taxon>Bacillota</taxon>
        <taxon>Bacilli</taxon>
        <taxon>Bacillales</taxon>
        <taxon>Paenibacillaceae</taxon>
        <taxon>Paenibacillus</taxon>
    </lineage>
</organism>
<dbReference type="InterPro" id="IPR006059">
    <property type="entry name" value="SBP"/>
</dbReference>
<evidence type="ECO:0000256" key="5">
    <source>
        <dbReference type="ARBA" id="ARBA00023288"/>
    </source>
</evidence>
<keyword evidence="4" id="KW-0564">Palmitate</keyword>
<feature type="region of interest" description="Disordered" evidence="6">
    <location>
        <begin position="27"/>
        <end position="57"/>
    </location>
</feature>
<keyword evidence="3" id="KW-0472">Membrane</keyword>
<dbReference type="SUPFAM" id="SSF53850">
    <property type="entry name" value="Periplasmic binding protein-like II"/>
    <property type="match status" value="1"/>
</dbReference>
<evidence type="ECO:0000256" key="6">
    <source>
        <dbReference type="SAM" id="MobiDB-lite"/>
    </source>
</evidence>
<accession>A0A383R883</accession>
<dbReference type="EMBL" id="LS992241">
    <property type="protein sequence ID" value="SYX83315.1"/>
    <property type="molecule type" value="Genomic_DNA"/>
</dbReference>
<gene>
    <name evidence="8" type="ORF">PBLR_11737</name>
</gene>
<feature type="signal peptide" evidence="7">
    <location>
        <begin position="1"/>
        <end position="20"/>
    </location>
</feature>
<feature type="chain" id="PRO_5038360762" evidence="7">
    <location>
        <begin position="21"/>
        <end position="546"/>
    </location>
</feature>
<dbReference type="Pfam" id="PF01547">
    <property type="entry name" value="SBP_bac_1"/>
    <property type="match status" value="1"/>
</dbReference>
<evidence type="ECO:0000256" key="2">
    <source>
        <dbReference type="ARBA" id="ARBA00022729"/>
    </source>
</evidence>
<keyword evidence="2 7" id="KW-0732">Signal</keyword>
<reference evidence="9" key="1">
    <citation type="submission" date="2018-08" db="EMBL/GenBank/DDBJ databases">
        <authorList>
            <person name="Chevrot R."/>
        </authorList>
    </citation>
    <scope>NUCLEOTIDE SEQUENCE [LARGE SCALE GENOMIC DNA]</scope>
</reference>
<keyword evidence="8" id="KW-0762">Sugar transport</keyword>
<keyword evidence="1" id="KW-1003">Cell membrane</keyword>
<feature type="compositionally biased region" description="Low complexity" evidence="6">
    <location>
        <begin position="28"/>
        <end position="42"/>
    </location>
</feature>